<gene>
    <name evidence="1" type="ORF">T12_5451</name>
</gene>
<dbReference type="EMBL" id="JYDQ01000313">
    <property type="protein sequence ID" value="KRY08743.1"/>
    <property type="molecule type" value="Genomic_DNA"/>
</dbReference>
<comment type="caution">
    <text evidence="1">The sequence shown here is derived from an EMBL/GenBank/DDBJ whole genome shotgun (WGS) entry which is preliminary data.</text>
</comment>
<sequence length="70" mass="7935">MANVHFCLVFNLSGNVIKYGENVSMINASCHRDSTLLNAIIKHIVKWIQPSLLNQPQDRCRGCQLQQVLL</sequence>
<keyword evidence="2" id="KW-1185">Reference proteome</keyword>
<protein>
    <submittedName>
        <fullName evidence="1">Uncharacterized protein</fullName>
    </submittedName>
</protein>
<dbReference type="Proteomes" id="UP000054783">
    <property type="component" value="Unassembled WGS sequence"/>
</dbReference>
<accession>A0A0V0Z822</accession>
<dbReference type="AlphaFoldDB" id="A0A0V0Z822"/>
<evidence type="ECO:0000313" key="1">
    <source>
        <dbReference type="EMBL" id="KRY08743.1"/>
    </source>
</evidence>
<reference evidence="1 2" key="1">
    <citation type="submission" date="2015-01" db="EMBL/GenBank/DDBJ databases">
        <title>Evolution of Trichinella species and genotypes.</title>
        <authorList>
            <person name="Korhonen P.K."/>
            <person name="Edoardo P."/>
            <person name="Giuseppe L.R."/>
            <person name="Gasser R.B."/>
        </authorList>
    </citation>
    <scope>NUCLEOTIDE SEQUENCE [LARGE SCALE GENOMIC DNA]</scope>
    <source>
        <strain evidence="1">ISS2496</strain>
    </source>
</reference>
<evidence type="ECO:0000313" key="2">
    <source>
        <dbReference type="Proteomes" id="UP000054783"/>
    </source>
</evidence>
<name>A0A0V0Z822_9BILA</name>
<organism evidence="1 2">
    <name type="scientific">Trichinella patagoniensis</name>
    <dbReference type="NCBI Taxonomy" id="990121"/>
    <lineage>
        <taxon>Eukaryota</taxon>
        <taxon>Metazoa</taxon>
        <taxon>Ecdysozoa</taxon>
        <taxon>Nematoda</taxon>
        <taxon>Enoplea</taxon>
        <taxon>Dorylaimia</taxon>
        <taxon>Trichinellida</taxon>
        <taxon>Trichinellidae</taxon>
        <taxon>Trichinella</taxon>
    </lineage>
</organism>
<proteinExistence type="predicted"/>